<feature type="repeat" description="WD" evidence="10">
    <location>
        <begin position="45"/>
        <end position="77"/>
    </location>
</feature>
<protein>
    <recommendedName>
        <fullName evidence="8">Arp2/3 complex 41 kDa subunit</fullName>
    </recommendedName>
    <alternativeName>
        <fullName evidence="9">p41-ARC</fullName>
    </alternativeName>
</protein>
<keyword evidence="12" id="KW-1185">Reference proteome</keyword>
<dbReference type="PROSITE" id="PS50294">
    <property type="entry name" value="WD_REPEATS_REGION"/>
    <property type="match status" value="1"/>
</dbReference>
<dbReference type="EMBL" id="BJWL01000017">
    <property type="protein sequence ID" value="GFZ05722.1"/>
    <property type="molecule type" value="Genomic_DNA"/>
</dbReference>
<dbReference type="SMART" id="SM00320">
    <property type="entry name" value="WD40"/>
    <property type="match status" value="3"/>
</dbReference>
<dbReference type="Gene3D" id="2.130.10.10">
    <property type="entry name" value="YVTN repeat-like/Quinoprotein amine dehydrogenase"/>
    <property type="match status" value="2"/>
</dbReference>
<evidence type="ECO:0000256" key="2">
    <source>
        <dbReference type="ARBA" id="ARBA00006260"/>
    </source>
</evidence>
<evidence type="ECO:0000256" key="3">
    <source>
        <dbReference type="ARBA" id="ARBA00022490"/>
    </source>
</evidence>
<dbReference type="InterPro" id="IPR017383">
    <property type="entry name" value="ARPC1"/>
</dbReference>
<dbReference type="InterPro" id="IPR036322">
    <property type="entry name" value="WD40_repeat_dom_sf"/>
</dbReference>
<dbReference type="SUPFAM" id="SSF50978">
    <property type="entry name" value="WD40 repeat-like"/>
    <property type="match status" value="1"/>
</dbReference>
<evidence type="ECO:0000256" key="4">
    <source>
        <dbReference type="ARBA" id="ARBA00022574"/>
    </source>
</evidence>
<evidence type="ECO:0000256" key="7">
    <source>
        <dbReference type="ARBA" id="ARBA00023212"/>
    </source>
</evidence>
<accession>A0A7J0G4R1</accession>
<dbReference type="PANTHER" id="PTHR10709">
    <property type="entry name" value="ACTIN-RELATED PROTEIN 2/3 COMPLEX SUBUNIT 1"/>
    <property type="match status" value="1"/>
</dbReference>
<gene>
    <name evidence="11" type="ORF">Acr_17g0012940</name>
</gene>
<evidence type="ECO:0000256" key="8">
    <source>
        <dbReference type="ARBA" id="ARBA00041244"/>
    </source>
</evidence>
<evidence type="ECO:0000256" key="9">
    <source>
        <dbReference type="ARBA" id="ARBA00041789"/>
    </source>
</evidence>
<name>A0A7J0G4R1_9ERIC</name>
<keyword evidence="4 10" id="KW-0853">WD repeat</keyword>
<evidence type="ECO:0000256" key="1">
    <source>
        <dbReference type="ARBA" id="ARBA00004245"/>
    </source>
</evidence>
<dbReference type="PROSITE" id="PS50082">
    <property type="entry name" value="WD_REPEATS_2"/>
    <property type="match status" value="2"/>
</dbReference>
<feature type="repeat" description="WD" evidence="10">
    <location>
        <begin position="226"/>
        <end position="258"/>
    </location>
</feature>
<organism evidence="11 12">
    <name type="scientific">Actinidia rufa</name>
    <dbReference type="NCBI Taxonomy" id="165716"/>
    <lineage>
        <taxon>Eukaryota</taxon>
        <taxon>Viridiplantae</taxon>
        <taxon>Streptophyta</taxon>
        <taxon>Embryophyta</taxon>
        <taxon>Tracheophyta</taxon>
        <taxon>Spermatophyta</taxon>
        <taxon>Magnoliopsida</taxon>
        <taxon>eudicotyledons</taxon>
        <taxon>Gunneridae</taxon>
        <taxon>Pentapetalae</taxon>
        <taxon>asterids</taxon>
        <taxon>Ericales</taxon>
        <taxon>Actinidiaceae</taxon>
        <taxon>Actinidia</taxon>
    </lineage>
</organism>
<dbReference type="GO" id="GO:0034314">
    <property type="term" value="P:Arp2/3 complex-mediated actin nucleation"/>
    <property type="evidence" value="ECO:0007669"/>
    <property type="project" value="InterPro"/>
</dbReference>
<dbReference type="InterPro" id="IPR001680">
    <property type="entry name" value="WD40_rpt"/>
</dbReference>
<keyword evidence="7" id="KW-0206">Cytoskeleton</keyword>
<dbReference type="PANTHER" id="PTHR10709:SF2">
    <property type="entry name" value="ACTIN-RELATED PROTEIN 2_3 COMPLEX SUBUNIT"/>
    <property type="match status" value="1"/>
</dbReference>
<comment type="caution">
    <text evidence="11">The sequence shown here is derived from an EMBL/GenBank/DDBJ whole genome shotgun (WGS) entry which is preliminary data.</text>
</comment>
<evidence type="ECO:0000256" key="10">
    <source>
        <dbReference type="PROSITE-ProRule" id="PRU00221"/>
    </source>
</evidence>
<comment type="similarity">
    <text evidence="2">Belongs to the WD repeat ARPC1 family.</text>
</comment>
<keyword evidence="6" id="KW-0009">Actin-binding</keyword>
<proteinExistence type="inferred from homology"/>
<sequence>MNESLKNYLNMMPLEARDMIAFCPNNNEVHIHKLVEDKWERIHVLQKHDQIVSGIDWSMRSNRIVTVSHDRNSYVWNKEGTDWMPTLVILRLNRAALCVQWSPRENKFAVGSGAKTVCICYYEQDNNWKAPSTKVGVCMEHFQFINTSTWVQVSLCLNLVPVCVRPLYLCILPLFIYGCLNLHVQDGIACEGGMLDRLLYIGGRFPNNASFRNNRQSCRWVSKLIRKRHDSSVTSVAWHPNNILLATTSTDGKCRVFSTFIKGVDTRGSGTSSAGDTKFGEVDGAFPSCTGAELRSWYGRGLILPRPFVAQSHEVQGCGMTMVEDVGHNSMIYFVDEVGPAPSAQTIALRDLPLRDVLFVSERMVVGVGFDCNPMVFAADERGLWSFLRFLGERKISSSGAKYGSQFSEAFGKLYGQSKHGISNDIGEASRSRGGIHENCINCIVPVKKEGQSTNTRFSTSGLDGKVVTWDLENQGDLSEYL</sequence>
<keyword evidence="5" id="KW-0677">Repeat</keyword>
<dbReference type="GO" id="GO:0051015">
    <property type="term" value="F:actin filament binding"/>
    <property type="evidence" value="ECO:0007669"/>
    <property type="project" value="TreeGrafter"/>
</dbReference>
<dbReference type="AlphaFoldDB" id="A0A7J0G4R1"/>
<dbReference type="Pfam" id="PF00400">
    <property type="entry name" value="WD40"/>
    <property type="match status" value="2"/>
</dbReference>
<reference evidence="11 12" key="1">
    <citation type="submission" date="2019-07" db="EMBL/GenBank/DDBJ databases">
        <title>De Novo Assembly of kiwifruit Actinidia rufa.</title>
        <authorList>
            <person name="Sugita-Konishi S."/>
            <person name="Sato K."/>
            <person name="Mori E."/>
            <person name="Abe Y."/>
            <person name="Kisaki G."/>
            <person name="Hamano K."/>
            <person name="Suezawa K."/>
            <person name="Otani M."/>
            <person name="Fukuda T."/>
            <person name="Manabe T."/>
            <person name="Gomi K."/>
            <person name="Tabuchi M."/>
            <person name="Akimitsu K."/>
            <person name="Kataoka I."/>
        </authorList>
    </citation>
    <scope>NUCLEOTIDE SEQUENCE [LARGE SCALE GENOMIC DNA]</scope>
    <source>
        <strain evidence="12">cv. Fuchu</strain>
    </source>
</reference>
<dbReference type="InterPro" id="IPR015943">
    <property type="entry name" value="WD40/YVTN_repeat-like_dom_sf"/>
</dbReference>
<dbReference type="GO" id="GO:0005885">
    <property type="term" value="C:Arp2/3 protein complex"/>
    <property type="evidence" value="ECO:0007669"/>
    <property type="project" value="InterPro"/>
</dbReference>
<evidence type="ECO:0000313" key="12">
    <source>
        <dbReference type="Proteomes" id="UP000585474"/>
    </source>
</evidence>
<evidence type="ECO:0000256" key="6">
    <source>
        <dbReference type="ARBA" id="ARBA00023203"/>
    </source>
</evidence>
<dbReference type="OrthoDB" id="406844at2759"/>
<comment type="subcellular location">
    <subcellularLocation>
        <location evidence="1">Cytoplasm</location>
        <location evidence="1">Cytoskeleton</location>
    </subcellularLocation>
</comment>
<dbReference type="Proteomes" id="UP000585474">
    <property type="component" value="Unassembled WGS sequence"/>
</dbReference>
<keyword evidence="3" id="KW-0963">Cytoplasm</keyword>
<evidence type="ECO:0000313" key="11">
    <source>
        <dbReference type="EMBL" id="GFZ05722.1"/>
    </source>
</evidence>
<evidence type="ECO:0000256" key="5">
    <source>
        <dbReference type="ARBA" id="ARBA00022737"/>
    </source>
</evidence>